<name>A0A2P4Y9B3_9STRA</name>
<keyword evidence="1" id="KW-0547">Nucleotide-binding</keyword>
<keyword evidence="2" id="KW-1185">Reference proteome</keyword>
<reference evidence="1 2" key="1">
    <citation type="journal article" date="2017" name="Genome Biol. Evol.">
        <title>Phytophthora megakarya and P. palmivora, closely related causal agents of cacao black pod rot, underwent increases in genome sizes and gene numbers by different mechanisms.</title>
        <authorList>
            <person name="Ali S.S."/>
            <person name="Shao J."/>
            <person name="Lary D.J."/>
            <person name="Kronmiller B."/>
            <person name="Shen D."/>
            <person name="Strem M.D."/>
            <person name="Amoako-Attah I."/>
            <person name="Akrofi A.Y."/>
            <person name="Begoude B.A."/>
            <person name="Ten Hoopen G.M."/>
            <person name="Coulibaly K."/>
            <person name="Kebe B.I."/>
            <person name="Melnick R.L."/>
            <person name="Guiltinan M.J."/>
            <person name="Tyler B.M."/>
            <person name="Meinhardt L.W."/>
            <person name="Bailey B.A."/>
        </authorList>
    </citation>
    <scope>NUCLEOTIDE SEQUENCE [LARGE SCALE GENOMIC DNA]</scope>
    <source>
        <strain evidence="2">sbr112.9</strain>
        <tissue evidence="1">Mycelia</tissue>
    </source>
</reference>
<gene>
    <name evidence="1" type="ORF">PHPALM_8659</name>
</gene>
<accession>A0A2P4Y9B3</accession>
<comment type="caution">
    <text evidence="1">The sequence shown here is derived from an EMBL/GenBank/DDBJ whole genome shotgun (WGS) entry which is preliminary data.</text>
</comment>
<evidence type="ECO:0000313" key="2">
    <source>
        <dbReference type="Proteomes" id="UP000237271"/>
    </source>
</evidence>
<evidence type="ECO:0000313" key="1">
    <source>
        <dbReference type="EMBL" id="POM74392.1"/>
    </source>
</evidence>
<keyword evidence="1" id="KW-0067">ATP-binding</keyword>
<sequence>MPLAREVFVRKPFKLFCQMCELSNKKSGIDVKAIYYMYIELKVANLKAGESITILEKNPNITKVKEAKYLKFPARSMTLPINADGLMLVSGTLAPGTAATDSTETITTTAEETSPMLQVEKAVEVGSMVVIKALGAVAMMNADDAVEKTSALTSLAQALHEDDGSRKTPTDAALAKATLEPNTTDICQASLMLVVTMLVGRDGADVARAAKTALDKGLIWHIKGILGKMRAQDGTPLYLVDWEPTLEPLKHLKRD</sequence>
<organism evidence="1 2">
    <name type="scientific">Phytophthora palmivora</name>
    <dbReference type="NCBI Taxonomy" id="4796"/>
    <lineage>
        <taxon>Eukaryota</taxon>
        <taxon>Sar</taxon>
        <taxon>Stramenopiles</taxon>
        <taxon>Oomycota</taxon>
        <taxon>Peronosporomycetes</taxon>
        <taxon>Peronosporales</taxon>
        <taxon>Peronosporaceae</taxon>
        <taxon>Phytophthora</taxon>
    </lineage>
</organism>
<dbReference type="GO" id="GO:0005524">
    <property type="term" value="F:ATP binding"/>
    <property type="evidence" value="ECO:0007669"/>
    <property type="project" value="UniProtKB-KW"/>
</dbReference>
<dbReference type="AlphaFoldDB" id="A0A2P4Y9B3"/>
<protein>
    <submittedName>
        <fullName evidence="1">ABC transporter ATP-binding protein</fullName>
    </submittedName>
</protein>
<dbReference type="Proteomes" id="UP000237271">
    <property type="component" value="Unassembled WGS sequence"/>
</dbReference>
<proteinExistence type="predicted"/>
<dbReference type="OrthoDB" id="119668at2759"/>
<dbReference type="EMBL" id="NCKW01004876">
    <property type="protein sequence ID" value="POM74392.1"/>
    <property type="molecule type" value="Genomic_DNA"/>
</dbReference>